<dbReference type="Proteomes" id="UP000551501">
    <property type="component" value="Unassembled WGS sequence"/>
</dbReference>
<dbReference type="AlphaFoldDB" id="A0A840EXB1"/>
<dbReference type="Pfam" id="PF02113">
    <property type="entry name" value="Peptidase_S13"/>
    <property type="match status" value="2"/>
</dbReference>
<keyword evidence="2 5" id="KW-0378">Hydrolase</keyword>
<dbReference type="GO" id="GO:0009002">
    <property type="term" value="F:serine-type D-Ala-D-Ala carboxypeptidase activity"/>
    <property type="evidence" value="ECO:0007669"/>
    <property type="project" value="UniProtKB-EC"/>
</dbReference>
<name>A0A840EXB1_9ACTN</name>
<keyword evidence="5" id="KW-0645">Protease</keyword>
<evidence type="ECO:0000256" key="1">
    <source>
        <dbReference type="ARBA" id="ARBA00006096"/>
    </source>
</evidence>
<protein>
    <submittedName>
        <fullName evidence="5">D-alanyl-D-alanine carboxypeptidase/D-alanyl-D-alanine-endopeptidase (Penicillin-binding protein 4)</fullName>
        <ecNumber evidence="5">3.4.16.4</ecNumber>
        <ecNumber evidence="5">3.4.21.-</ecNumber>
    </submittedName>
</protein>
<feature type="transmembrane region" description="Helical" evidence="4">
    <location>
        <begin position="34"/>
        <end position="55"/>
    </location>
</feature>
<dbReference type="GO" id="GO:0000270">
    <property type="term" value="P:peptidoglycan metabolic process"/>
    <property type="evidence" value="ECO:0007669"/>
    <property type="project" value="TreeGrafter"/>
</dbReference>
<comment type="caution">
    <text evidence="5">The sequence shown here is derived from an EMBL/GenBank/DDBJ whole genome shotgun (WGS) entry which is preliminary data.</text>
</comment>
<evidence type="ECO:0000313" key="6">
    <source>
        <dbReference type="Proteomes" id="UP000551501"/>
    </source>
</evidence>
<accession>A0A840EXB1</accession>
<reference evidence="5 6" key="1">
    <citation type="submission" date="2020-08" db="EMBL/GenBank/DDBJ databases">
        <title>Sequencing the genomes of 1000 actinobacteria strains.</title>
        <authorList>
            <person name="Klenk H.-P."/>
        </authorList>
    </citation>
    <scope>NUCLEOTIDE SEQUENCE [LARGE SCALE GENOMIC DNA]</scope>
    <source>
        <strain evidence="5 6">DSM 45298</strain>
    </source>
</reference>
<dbReference type="PANTHER" id="PTHR30023">
    <property type="entry name" value="D-ALANYL-D-ALANINE CARBOXYPEPTIDASE"/>
    <property type="match status" value="1"/>
</dbReference>
<dbReference type="InterPro" id="IPR000667">
    <property type="entry name" value="Peptidase_S13"/>
</dbReference>
<evidence type="ECO:0000256" key="4">
    <source>
        <dbReference type="SAM" id="Phobius"/>
    </source>
</evidence>
<dbReference type="InterPro" id="IPR012338">
    <property type="entry name" value="Beta-lactam/transpept-like"/>
</dbReference>
<keyword evidence="4" id="KW-1133">Transmembrane helix</keyword>
<feature type="compositionally biased region" description="Pro residues" evidence="3">
    <location>
        <begin position="12"/>
        <end position="24"/>
    </location>
</feature>
<keyword evidence="4" id="KW-0472">Membrane</keyword>
<dbReference type="EC" id="3.4.16.4" evidence="5"/>
<dbReference type="GO" id="GO:0006508">
    <property type="term" value="P:proteolysis"/>
    <property type="evidence" value="ECO:0007669"/>
    <property type="project" value="InterPro"/>
</dbReference>
<evidence type="ECO:0000256" key="2">
    <source>
        <dbReference type="ARBA" id="ARBA00022801"/>
    </source>
</evidence>
<evidence type="ECO:0000313" key="5">
    <source>
        <dbReference type="EMBL" id="MBB4134446.1"/>
    </source>
</evidence>
<organism evidence="5 6">
    <name type="scientific">Gordonia humi</name>
    <dbReference type="NCBI Taxonomy" id="686429"/>
    <lineage>
        <taxon>Bacteria</taxon>
        <taxon>Bacillati</taxon>
        <taxon>Actinomycetota</taxon>
        <taxon>Actinomycetes</taxon>
        <taxon>Mycobacteriales</taxon>
        <taxon>Gordoniaceae</taxon>
        <taxon>Gordonia</taxon>
    </lineage>
</organism>
<gene>
    <name evidence="5" type="ORF">BKA16_000998</name>
</gene>
<dbReference type="PRINTS" id="PR00922">
    <property type="entry name" value="DADACBPTASE3"/>
</dbReference>
<proteinExistence type="inferred from homology"/>
<dbReference type="EC" id="3.4.21.-" evidence="5"/>
<dbReference type="PANTHER" id="PTHR30023:SF0">
    <property type="entry name" value="PENICILLIN-SENSITIVE CARBOXYPEPTIDASE A"/>
    <property type="match status" value="1"/>
</dbReference>
<feature type="region of interest" description="Disordered" evidence="3">
    <location>
        <begin position="1"/>
        <end position="25"/>
    </location>
</feature>
<sequence>MQSQTGGSVAQPTPPTVIPPAPQPPKKRRMGLRIALIVVLVILLAGGGVAGWWVYTHRADPIPDGTPARPAAAAVTSVIKPVPPTAPAPTASGVEAQLAEPVRDKALGEFTGQVSDPLTGQTLWSSGAADPRTPASNAKILTAAAVLLTLPLDKTITTHVVLGDDGQAILVGAGDPTLATAADGTETFYTDPARISDLAEQIGKSGVHVTSVAYATPGFEGPSMDRTWDKRDIEGGDIAPLSSLMADAGRRDPLDEYSPRTDDPAAEAGRALADALGVHSKVEQVDVPTGAETIASVTSAPLSVRVGDMMRFSDNVLAQMLSVELAEATGHEPSISGGVDAVLDALRKAGFDISDVTLRDASGLSYGDKVPAAVLDRVMSATVAGDNSAKLRSLLDTLPVAAGTGTLADRFDPDENAGAGWVRAKTGTLTGVTSLTGIVQTVDGRVLSFALMSGGTSPEDARPAIDQVAGALRECGCRG</sequence>
<comment type="similarity">
    <text evidence="1">Belongs to the peptidase S13 family.</text>
</comment>
<keyword evidence="6" id="KW-1185">Reference proteome</keyword>
<dbReference type="NCBIfam" id="TIGR00666">
    <property type="entry name" value="PBP4"/>
    <property type="match status" value="1"/>
</dbReference>
<dbReference type="EMBL" id="JACIFP010000001">
    <property type="protein sequence ID" value="MBB4134446.1"/>
    <property type="molecule type" value="Genomic_DNA"/>
</dbReference>
<dbReference type="Gene3D" id="3.40.710.10">
    <property type="entry name" value="DD-peptidase/beta-lactamase superfamily"/>
    <property type="match status" value="2"/>
</dbReference>
<dbReference type="SUPFAM" id="SSF56601">
    <property type="entry name" value="beta-lactamase/transpeptidase-like"/>
    <property type="match status" value="1"/>
</dbReference>
<keyword evidence="5" id="KW-0121">Carboxypeptidase</keyword>
<keyword evidence="4" id="KW-0812">Transmembrane</keyword>
<evidence type="ECO:0000256" key="3">
    <source>
        <dbReference type="SAM" id="MobiDB-lite"/>
    </source>
</evidence>